<gene>
    <name evidence="1" type="ORF">COT81_00160</name>
</gene>
<protein>
    <submittedName>
        <fullName evidence="1">Uncharacterized protein</fullName>
    </submittedName>
</protein>
<name>A0A2H0W2P3_9BACT</name>
<organism evidence="1 2">
    <name type="scientific">Candidatus Buchananbacteria bacterium CG10_big_fil_rev_8_21_14_0_10_42_9</name>
    <dbReference type="NCBI Taxonomy" id="1974526"/>
    <lineage>
        <taxon>Bacteria</taxon>
        <taxon>Candidatus Buchananiibacteriota</taxon>
    </lineage>
</organism>
<comment type="caution">
    <text evidence="1">The sequence shown here is derived from an EMBL/GenBank/DDBJ whole genome shotgun (WGS) entry which is preliminary data.</text>
</comment>
<evidence type="ECO:0000313" key="1">
    <source>
        <dbReference type="EMBL" id="PIS05645.1"/>
    </source>
</evidence>
<proteinExistence type="predicted"/>
<dbReference type="AlphaFoldDB" id="A0A2H0W2P3"/>
<dbReference type="EMBL" id="PEZZ01000001">
    <property type="protein sequence ID" value="PIS05645.1"/>
    <property type="molecule type" value="Genomic_DNA"/>
</dbReference>
<sequence length="162" mass="17974">MFDLERFLAPDDTPDELVRSLCERDPFKILVIGDEAGLMTEVIGCILDESVQVPPNIGAFLLQRHDCGLDMFRGYSLAKLEHIGAMTCNMVIVVTQSEVATWVSYWRLKLSPITTLVVTDDKLNRELKESVSWLPAEFDPAALRALLDEATCFVCAPAAVAN</sequence>
<dbReference type="Proteomes" id="UP000230935">
    <property type="component" value="Unassembled WGS sequence"/>
</dbReference>
<reference evidence="2" key="1">
    <citation type="submission" date="2017-09" db="EMBL/GenBank/DDBJ databases">
        <title>Depth-based differentiation of microbial function through sediment-hosted aquifers and enrichment of novel symbionts in the deep terrestrial subsurface.</title>
        <authorList>
            <person name="Probst A.J."/>
            <person name="Ladd B."/>
            <person name="Jarett J.K."/>
            <person name="Geller-Mcgrath D.E."/>
            <person name="Sieber C.M.K."/>
            <person name="Emerson J.B."/>
            <person name="Anantharaman K."/>
            <person name="Thomas B.C."/>
            <person name="Malmstrom R."/>
            <person name="Stieglmeier M."/>
            <person name="Klingl A."/>
            <person name="Woyke T."/>
            <person name="Ryan C.M."/>
            <person name="Banfield J.F."/>
        </authorList>
    </citation>
    <scope>NUCLEOTIDE SEQUENCE [LARGE SCALE GENOMIC DNA]</scope>
</reference>
<accession>A0A2H0W2P3</accession>
<evidence type="ECO:0000313" key="2">
    <source>
        <dbReference type="Proteomes" id="UP000230935"/>
    </source>
</evidence>